<keyword evidence="2" id="KW-1133">Transmembrane helix</keyword>
<organism evidence="5">
    <name type="scientific">Angiostrongylus costaricensis</name>
    <name type="common">Nematode worm</name>
    <dbReference type="NCBI Taxonomy" id="334426"/>
    <lineage>
        <taxon>Eukaryota</taxon>
        <taxon>Metazoa</taxon>
        <taxon>Ecdysozoa</taxon>
        <taxon>Nematoda</taxon>
        <taxon>Chromadorea</taxon>
        <taxon>Rhabditida</taxon>
        <taxon>Rhabditina</taxon>
        <taxon>Rhabditomorpha</taxon>
        <taxon>Strongyloidea</taxon>
        <taxon>Metastrongylidae</taxon>
        <taxon>Angiostrongylus</taxon>
    </lineage>
</organism>
<protein>
    <submittedName>
        <fullName evidence="5">Penicillin-binding protein</fullName>
    </submittedName>
</protein>
<proteinExistence type="predicted"/>
<dbReference type="EMBL" id="UYYA01005317">
    <property type="protein sequence ID" value="VDM64502.1"/>
    <property type="molecule type" value="Genomic_DNA"/>
</dbReference>
<evidence type="ECO:0000313" key="3">
    <source>
        <dbReference type="EMBL" id="VDM64502.1"/>
    </source>
</evidence>
<dbReference type="Proteomes" id="UP000267027">
    <property type="component" value="Unassembled WGS sequence"/>
</dbReference>
<accession>A0A0R3Q1L7</accession>
<evidence type="ECO:0000313" key="5">
    <source>
        <dbReference type="WBParaSite" id="ACOC_0001291601-mRNA-1"/>
    </source>
</evidence>
<keyword evidence="2" id="KW-0472">Membrane</keyword>
<name>A0A0R3Q1L7_ANGCS</name>
<dbReference type="AlphaFoldDB" id="A0A0R3Q1L7"/>
<evidence type="ECO:0000256" key="2">
    <source>
        <dbReference type="SAM" id="Phobius"/>
    </source>
</evidence>
<keyword evidence="2" id="KW-0812">Transmembrane</keyword>
<dbReference type="WBParaSite" id="ACOC_0001291601-mRNA-1">
    <property type="protein sequence ID" value="ACOC_0001291601-mRNA-1"/>
    <property type="gene ID" value="ACOC_0001291601"/>
</dbReference>
<keyword evidence="4" id="KW-1185">Reference proteome</keyword>
<reference evidence="3 4" key="2">
    <citation type="submission" date="2018-11" db="EMBL/GenBank/DDBJ databases">
        <authorList>
            <consortium name="Pathogen Informatics"/>
        </authorList>
    </citation>
    <scope>NUCLEOTIDE SEQUENCE [LARGE SCALE GENOMIC DNA]</scope>
    <source>
        <strain evidence="3 4">Costa Rica</strain>
    </source>
</reference>
<evidence type="ECO:0000313" key="4">
    <source>
        <dbReference type="Proteomes" id="UP000267027"/>
    </source>
</evidence>
<sequence length="185" mass="20489">MDENYSRRQSQALHDQPQPLAKLANNPKNESEKREDVADDNKKKPVKKVRWADQLNSRSSRALPIFSRFFFAALVGVGFAIVIGMACRKLGNDQIFYENIEADEKEGSVDGPAGRRRSQSAHNQRLAKIANIAKNGRSPMRTLETFVGLCTAEIAGYNPNGGMSVNAIQRHTAFAPQTNYVAIAI</sequence>
<gene>
    <name evidence="3" type="ORF">ACOC_LOCUS12917</name>
</gene>
<feature type="region of interest" description="Disordered" evidence="1">
    <location>
        <begin position="1"/>
        <end position="49"/>
    </location>
</feature>
<reference evidence="5" key="1">
    <citation type="submission" date="2017-02" db="UniProtKB">
        <authorList>
            <consortium name="WormBaseParasite"/>
        </authorList>
    </citation>
    <scope>IDENTIFICATION</scope>
</reference>
<feature type="transmembrane region" description="Helical" evidence="2">
    <location>
        <begin position="65"/>
        <end position="86"/>
    </location>
</feature>
<feature type="compositionally biased region" description="Basic and acidic residues" evidence="1">
    <location>
        <begin position="29"/>
        <end position="43"/>
    </location>
</feature>
<evidence type="ECO:0000256" key="1">
    <source>
        <dbReference type="SAM" id="MobiDB-lite"/>
    </source>
</evidence>